<dbReference type="Proteomes" id="UP000242525">
    <property type="component" value="Unassembled WGS sequence"/>
</dbReference>
<dbReference type="AlphaFoldDB" id="A0A0J9X7D6"/>
<evidence type="ECO:0000313" key="1">
    <source>
        <dbReference type="EMBL" id="CDO52692.1"/>
    </source>
</evidence>
<organism evidence="1 2">
    <name type="scientific">Geotrichum candidum</name>
    <name type="common">Oospora lactis</name>
    <name type="synonym">Dipodascus geotrichum</name>
    <dbReference type="NCBI Taxonomy" id="1173061"/>
    <lineage>
        <taxon>Eukaryota</taxon>
        <taxon>Fungi</taxon>
        <taxon>Dikarya</taxon>
        <taxon>Ascomycota</taxon>
        <taxon>Saccharomycotina</taxon>
        <taxon>Dipodascomycetes</taxon>
        <taxon>Dipodascales</taxon>
        <taxon>Dipodascaceae</taxon>
        <taxon>Geotrichum</taxon>
    </lineage>
</organism>
<protein>
    <submittedName>
        <fullName evidence="1">Uncharacterized protein</fullName>
    </submittedName>
</protein>
<gene>
    <name evidence="1" type="ORF">BN980_GECA03s06142g</name>
</gene>
<proteinExistence type="predicted"/>
<accession>A0A0J9X7D6</accession>
<name>A0A0J9X7D6_GEOCN</name>
<evidence type="ECO:0000313" key="2">
    <source>
        <dbReference type="Proteomes" id="UP000242525"/>
    </source>
</evidence>
<sequence length="180" mass="20381">MPTIIRPGRKLDNVLLCYLALQSWLASVAHSSGAVLFLRVNLNGVKSISLSYRGLLKKTSVDIEIYQLTVGQSSPLILYFQRFYFSFRSCFKRSISFAHSFAGCSGLTHTQFCHFQIHTSSRGESHLFMRLMPLNLVKLLLLLISVSCISKTRDAQFKHDFLGLPNTSKWKDGGIQLYMP</sequence>
<keyword evidence="2" id="KW-1185">Reference proteome</keyword>
<dbReference type="EMBL" id="CCBN010000003">
    <property type="protein sequence ID" value="CDO52692.1"/>
    <property type="molecule type" value="Genomic_DNA"/>
</dbReference>
<reference evidence="1" key="1">
    <citation type="submission" date="2014-03" db="EMBL/GenBank/DDBJ databases">
        <authorList>
            <person name="Casaregola S."/>
        </authorList>
    </citation>
    <scope>NUCLEOTIDE SEQUENCE [LARGE SCALE GENOMIC DNA]</scope>
    <source>
        <strain evidence="1">CLIB 918</strain>
    </source>
</reference>
<comment type="caution">
    <text evidence="1">The sequence shown here is derived from an EMBL/GenBank/DDBJ whole genome shotgun (WGS) entry which is preliminary data.</text>
</comment>